<proteinExistence type="predicted"/>
<reference evidence="1 2" key="1">
    <citation type="submission" date="2019-11" db="EMBL/GenBank/DDBJ databases">
        <title>Type strains purchased from KCTC, JCM and DSMZ.</title>
        <authorList>
            <person name="Lu H."/>
        </authorList>
    </citation>
    <scope>NUCLEOTIDE SEQUENCE [LARGE SCALE GENOMIC DNA]</scope>
    <source>
        <strain evidence="1 2">KCTC 22382</strain>
    </source>
</reference>
<gene>
    <name evidence="1" type="ORF">GM676_29710</name>
</gene>
<dbReference type="AlphaFoldDB" id="A0A6L6PU09"/>
<evidence type="ECO:0000313" key="1">
    <source>
        <dbReference type="EMBL" id="MTV41735.1"/>
    </source>
</evidence>
<evidence type="ECO:0000313" key="2">
    <source>
        <dbReference type="Proteomes" id="UP000475582"/>
    </source>
</evidence>
<organism evidence="1 2">
    <name type="scientific">Duganella radicis</name>
    <dbReference type="NCBI Taxonomy" id="551988"/>
    <lineage>
        <taxon>Bacteria</taxon>
        <taxon>Pseudomonadati</taxon>
        <taxon>Pseudomonadota</taxon>
        <taxon>Betaproteobacteria</taxon>
        <taxon>Burkholderiales</taxon>
        <taxon>Oxalobacteraceae</taxon>
        <taxon>Telluria group</taxon>
        <taxon>Duganella</taxon>
    </lineage>
</organism>
<protein>
    <submittedName>
        <fullName evidence="1">Uncharacterized protein</fullName>
    </submittedName>
</protein>
<accession>A0A6L6PU09</accession>
<keyword evidence="2" id="KW-1185">Reference proteome</keyword>
<dbReference type="RefSeq" id="WP_155468103.1">
    <property type="nucleotide sequence ID" value="NZ_WNKY01000067.1"/>
</dbReference>
<sequence length="45" mass="5354">MNQPVLPDFFPDPLWRGALPYPVVDDRGLEDGFYWHRIRRLAKKA</sequence>
<dbReference type="Proteomes" id="UP000475582">
    <property type="component" value="Unassembled WGS sequence"/>
</dbReference>
<dbReference type="EMBL" id="WNKY01000067">
    <property type="protein sequence ID" value="MTV41735.1"/>
    <property type="molecule type" value="Genomic_DNA"/>
</dbReference>
<name>A0A6L6PU09_9BURK</name>
<comment type="caution">
    <text evidence="1">The sequence shown here is derived from an EMBL/GenBank/DDBJ whole genome shotgun (WGS) entry which is preliminary data.</text>
</comment>